<proteinExistence type="predicted"/>
<dbReference type="Gene3D" id="3.40.50.300">
    <property type="entry name" value="P-loop containing nucleotide triphosphate hydrolases"/>
    <property type="match status" value="1"/>
</dbReference>
<dbReference type="EMBL" id="JBEPSM010000001">
    <property type="protein sequence ID" value="MET4632223.1"/>
    <property type="molecule type" value="Genomic_DNA"/>
</dbReference>
<dbReference type="Proteomes" id="UP001549321">
    <property type="component" value="Unassembled WGS sequence"/>
</dbReference>
<protein>
    <recommendedName>
        <fullName evidence="3">Sulfotransferase</fullName>
    </recommendedName>
</protein>
<organism evidence="1 2">
    <name type="scientific">Kaistia defluvii</name>
    <dbReference type="NCBI Taxonomy" id="410841"/>
    <lineage>
        <taxon>Bacteria</taxon>
        <taxon>Pseudomonadati</taxon>
        <taxon>Pseudomonadota</taxon>
        <taxon>Alphaproteobacteria</taxon>
        <taxon>Hyphomicrobiales</taxon>
        <taxon>Kaistiaceae</taxon>
        <taxon>Kaistia</taxon>
    </lineage>
</organism>
<evidence type="ECO:0000313" key="1">
    <source>
        <dbReference type="EMBL" id="MET4632223.1"/>
    </source>
</evidence>
<evidence type="ECO:0000313" key="2">
    <source>
        <dbReference type="Proteomes" id="UP001549321"/>
    </source>
</evidence>
<comment type="caution">
    <text evidence="1">The sequence shown here is derived from an EMBL/GenBank/DDBJ whole genome shotgun (WGS) entry which is preliminary data.</text>
</comment>
<dbReference type="SUPFAM" id="SSF52540">
    <property type="entry name" value="P-loop containing nucleoside triphosphate hydrolases"/>
    <property type="match status" value="1"/>
</dbReference>
<reference evidence="1 2" key="1">
    <citation type="submission" date="2024-06" db="EMBL/GenBank/DDBJ databases">
        <title>Sorghum-associated microbial communities from plants grown in Nebraska, USA.</title>
        <authorList>
            <person name="Schachtman D."/>
        </authorList>
    </citation>
    <scope>NUCLEOTIDE SEQUENCE [LARGE SCALE GENOMIC DNA]</scope>
    <source>
        <strain evidence="1 2">3207</strain>
    </source>
</reference>
<gene>
    <name evidence="1" type="ORF">ABIE08_000136</name>
</gene>
<keyword evidence="2" id="KW-1185">Reference proteome</keyword>
<sequence length="254" mass="29080">MTFSDQPIRIIHHLSATGGTLISRCLAAMPDVVLLSELHPLTPSMAPFYPLDPLGQIAWNYPYLVPSDERMAELFRERLDPVVDLCRVHEKRLVLRDHSHSDYLTQRAPRTRLADALRGRYPLRQVVTIRNPIDAWLSMVENGFTEQLTGFEQYCERCIRFLDDYSHLSVWRYEDFVVKPDQIMMAICEELDIVFLPGFAARANSVVLTGDSGRRPVDIGPLPRREVSQGFLERAVNLEGYQSIAKRFGYDSAV</sequence>
<dbReference type="RefSeq" id="WP_354547990.1">
    <property type="nucleotide sequence ID" value="NZ_JBEPSM010000001.1"/>
</dbReference>
<evidence type="ECO:0008006" key="3">
    <source>
        <dbReference type="Google" id="ProtNLM"/>
    </source>
</evidence>
<accession>A0ABV2QTA1</accession>
<dbReference type="InterPro" id="IPR027417">
    <property type="entry name" value="P-loop_NTPase"/>
</dbReference>
<name>A0ABV2QTA1_9HYPH</name>